<evidence type="ECO:0000313" key="2">
    <source>
        <dbReference type="EMBL" id="KAF7273118.1"/>
    </source>
</evidence>
<feature type="region of interest" description="Disordered" evidence="1">
    <location>
        <begin position="160"/>
        <end position="193"/>
    </location>
</feature>
<accession>A0A834M761</accession>
<reference evidence="2" key="1">
    <citation type="submission" date="2020-08" db="EMBL/GenBank/DDBJ databases">
        <title>Genome sequencing and assembly of the red palm weevil Rhynchophorus ferrugineus.</title>
        <authorList>
            <person name="Dias G.B."/>
            <person name="Bergman C.M."/>
            <person name="Manee M."/>
        </authorList>
    </citation>
    <scope>NUCLEOTIDE SEQUENCE</scope>
    <source>
        <strain evidence="2">AA-2017</strain>
        <tissue evidence="2">Whole larva</tissue>
    </source>
</reference>
<dbReference type="Proteomes" id="UP000625711">
    <property type="component" value="Unassembled WGS sequence"/>
</dbReference>
<organism evidence="2 3">
    <name type="scientific">Rhynchophorus ferrugineus</name>
    <name type="common">Red palm weevil</name>
    <name type="synonym">Curculio ferrugineus</name>
    <dbReference type="NCBI Taxonomy" id="354439"/>
    <lineage>
        <taxon>Eukaryota</taxon>
        <taxon>Metazoa</taxon>
        <taxon>Ecdysozoa</taxon>
        <taxon>Arthropoda</taxon>
        <taxon>Hexapoda</taxon>
        <taxon>Insecta</taxon>
        <taxon>Pterygota</taxon>
        <taxon>Neoptera</taxon>
        <taxon>Endopterygota</taxon>
        <taxon>Coleoptera</taxon>
        <taxon>Polyphaga</taxon>
        <taxon>Cucujiformia</taxon>
        <taxon>Curculionidae</taxon>
        <taxon>Dryophthorinae</taxon>
        <taxon>Rhynchophorus</taxon>
    </lineage>
</organism>
<evidence type="ECO:0000256" key="1">
    <source>
        <dbReference type="SAM" id="MobiDB-lite"/>
    </source>
</evidence>
<gene>
    <name evidence="2" type="ORF">GWI33_014150</name>
</gene>
<dbReference type="EMBL" id="JAACXV010013560">
    <property type="protein sequence ID" value="KAF7273118.1"/>
    <property type="molecule type" value="Genomic_DNA"/>
</dbReference>
<dbReference type="AlphaFoldDB" id="A0A834M761"/>
<proteinExistence type="predicted"/>
<protein>
    <submittedName>
        <fullName evidence="2">Uncharacterized protein</fullName>
    </submittedName>
</protein>
<evidence type="ECO:0000313" key="3">
    <source>
        <dbReference type="Proteomes" id="UP000625711"/>
    </source>
</evidence>
<name>A0A834M761_RHYFE</name>
<comment type="caution">
    <text evidence="2">The sequence shown here is derived from an EMBL/GenBank/DDBJ whole genome shotgun (WGS) entry which is preliminary data.</text>
</comment>
<keyword evidence="3" id="KW-1185">Reference proteome</keyword>
<sequence>MDAFVMAQGELSRMPLKQLHITLRETTKLINLNQFVMPFESVSDMIRYREMIYKELHMRKFRWCLQEMCMDRIVDSIPEDLSCFIMDIGDSILQVNENCGETALDDEHNVEIQEFSRLYNINNEADSFPNWEFSSFDMDMSLDDYFDDINSVLGIEPTLMKQRGGGQEGDSDSRKESQPATSTNLRQVDHNLA</sequence>